<evidence type="ECO:0000313" key="3">
    <source>
        <dbReference type="Proteomes" id="UP001165060"/>
    </source>
</evidence>
<dbReference type="Proteomes" id="UP001165060">
    <property type="component" value="Unassembled WGS sequence"/>
</dbReference>
<feature type="compositionally biased region" description="Low complexity" evidence="1">
    <location>
        <begin position="183"/>
        <end position="206"/>
    </location>
</feature>
<feature type="region of interest" description="Disordered" evidence="1">
    <location>
        <begin position="112"/>
        <end position="140"/>
    </location>
</feature>
<keyword evidence="3" id="KW-1185">Reference proteome</keyword>
<comment type="caution">
    <text evidence="2">The sequence shown here is derived from an EMBL/GenBank/DDBJ whole genome shotgun (WGS) entry which is preliminary data.</text>
</comment>
<proteinExistence type="predicted"/>
<feature type="region of interest" description="Disordered" evidence="1">
    <location>
        <begin position="167"/>
        <end position="206"/>
    </location>
</feature>
<evidence type="ECO:0000256" key="1">
    <source>
        <dbReference type="SAM" id="MobiDB-lite"/>
    </source>
</evidence>
<organism evidence="2 3">
    <name type="scientific">Tetraparma gracilis</name>
    <dbReference type="NCBI Taxonomy" id="2962635"/>
    <lineage>
        <taxon>Eukaryota</taxon>
        <taxon>Sar</taxon>
        <taxon>Stramenopiles</taxon>
        <taxon>Ochrophyta</taxon>
        <taxon>Bolidophyceae</taxon>
        <taxon>Parmales</taxon>
        <taxon>Triparmaceae</taxon>
        <taxon>Tetraparma</taxon>
    </lineage>
</organism>
<dbReference type="EMBL" id="BRYB01005744">
    <property type="protein sequence ID" value="GMI28404.1"/>
    <property type="molecule type" value="Genomic_DNA"/>
</dbReference>
<accession>A0ABQ6MM48</accession>
<name>A0ABQ6MM48_9STRA</name>
<evidence type="ECO:0000313" key="2">
    <source>
        <dbReference type="EMBL" id="GMI28404.1"/>
    </source>
</evidence>
<sequence length="206" mass="21107">MRFVRAPSLLRSAAPPEFSRVVSLLPLLGDGLSPAPRSATPIVRNITAEPAELEALSARLGGSVSSLAASVTVSPVPSKRGRVSIAAAVSAVVGRSCVRTGEAFGEVVEGSEGGFLDLDPPEGSAPRRVREGEAEDDEDERIDATGVASGRSVDLGELVVQVVGGMMEPYPKKPGTSKDALQISSSPPLSTSITSPSSFPAVFPSA</sequence>
<protein>
    <submittedName>
        <fullName evidence="2">Uncharacterized protein</fullName>
    </submittedName>
</protein>
<reference evidence="2 3" key="1">
    <citation type="journal article" date="2023" name="Commun. Biol.">
        <title>Genome analysis of Parmales, the sister group of diatoms, reveals the evolutionary specialization of diatoms from phago-mixotrophs to photoautotrophs.</title>
        <authorList>
            <person name="Ban H."/>
            <person name="Sato S."/>
            <person name="Yoshikawa S."/>
            <person name="Yamada K."/>
            <person name="Nakamura Y."/>
            <person name="Ichinomiya M."/>
            <person name="Sato N."/>
            <person name="Blanc-Mathieu R."/>
            <person name="Endo H."/>
            <person name="Kuwata A."/>
            <person name="Ogata H."/>
        </authorList>
    </citation>
    <scope>NUCLEOTIDE SEQUENCE [LARGE SCALE GENOMIC DNA]</scope>
</reference>
<gene>
    <name evidence="2" type="ORF">TeGR_g13496</name>
</gene>